<dbReference type="AlphaFoldDB" id="A0A934WWA0"/>
<keyword evidence="4" id="KW-1185">Reference proteome</keyword>
<dbReference type="EMBL" id="JAEQBW010000001">
    <property type="protein sequence ID" value="MBK6264005.1"/>
    <property type="molecule type" value="Genomic_DNA"/>
</dbReference>
<proteinExistence type="predicted"/>
<protein>
    <submittedName>
        <fullName evidence="3">Alginate export family protein</fullName>
    </submittedName>
</protein>
<dbReference type="InterPro" id="IPR025388">
    <property type="entry name" value="Alginate_export_dom"/>
</dbReference>
<organism evidence="3 4">
    <name type="scientific">Marivirga aurantiaca</name>
    <dbReference type="NCBI Taxonomy" id="2802615"/>
    <lineage>
        <taxon>Bacteria</taxon>
        <taxon>Pseudomonadati</taxon>
        <taxon>Bacteroidota</taxon>
        <taxon>Cytophagia</taxon>
        <taxon>Cytophagales</taxon>
        <taxon>Marivirgaceae</taxon>
        <taxon>Marivirga</taxon>
    </lineage>
</organism>
<comment type="caution">
    <text evidence="3">The sequence shown here is derived from an EMBL/GenBank/DDBJ whole genome shotgun (WGS) entry which is preliminary data.</text>
</comment>
<evidence type="ECO:0000313" key="3">
    <source>
        <dbReference type="EMBL" id="MBK6264005.1"/>
    </source>
</evidence>
<name>A0A934WWA0_9BACT</name>
<gene>
    <name evidence="3" type="ORF">JKA74_03065</name>
</gene>
<dbReference type="Pfam" id="PF13372">
    <property type="entry name" value="Alginate_exp"/>
    <property type="match status" value="1"/>
</dbReference>
<dbReference type="Proteomes" id="UP000611723">
    <property type="component" value="Unassembled WGS sequence"/>
</dbReference>
<keyword evidence="1" id="KW-0732">Signal</keyword>
<feature type="domain" description="Alginate export" evidence="2">
    <location>
        <begin position="69"/>
        <end position="419"/>
    </location>
</feature>
<reference evidence="3" key="1">
    <citation type="submission" date="2021-01" db="EMBL/GenBank/DDBJ databases">
        <title>Marivirga aurantiaca sp. nov., isolated from intertidal surface sediments.</title>
        <authorList>
            <person name="Zhang M."/>
        </authorList>
    </citation>
    <scope>NUCLEOTIDE SEQUENCE</scope>
    <source>
        <strain evidence="3">S37H4</strain>
    </source>
</reference>
<accession>A0A934WWA0</accession>
<evidence type="ECO:0000256" key="1">
    <source>
        <dbReference type="SAM" id="SignalP"/>
    </source>
</evidence>
<evidence type="ECO:0000313" key="4">
    <source>
        <dbReference type="Proteomes" id="UP000611723"/>
    </source>
</evidence>
<feature type="chain" id="PRO_5037274613" evidence="1">
    <location>
        <begin position="23"/>
        <end position="447"/>
    </location>
</feature>
<feature type="signal peptide" evidence="1">
    <location>
        <begin position="1"/>
        <end position="22"/>
    </location>
</feature>
<sequence>MKNLVKFGLSLMLALSAQLSYAQFSVDGQLVQRAEVRNGAGRLIGVDQAPAAFIAHRVRLQTKYEMEGFTFYASIQDVRTWGNTPQTKATDPFLSLHEAWAETSLGEFWKVKLGRQELNYDNVRFLGNLDWALQARAHDFALIKYEKESMKLHFGGGFNQDAQSLSGNIFFNPNQYKVAQMIRYENQWGDFKLSALFWNDGRQFMESDTAGNVLNDKVNYRQTIGLPTIKYQMGNTLLSGFYYHQTGKDVADRNVNAYDVSAQITQTFASNTEKGSSFKMTAGFEILSGTTDNSTGENNSFSPLYGTNHAHNGYMDFFYVGGRFENSVGLQDYYLKSRYQFNPDFFTQLDVHTFAAQTEVRQFGPGGPAITPVPEILDPYLGTEIDLSLGYIYNRAVSVQGGYSQIFASDTFEALQGQAEYKDTQNWAYLMVIYRPTMKNRFIGILF</sequence>
<dbReference type="RefSeq" id="WP_201429683.1">
    <property type="nucleotide sequence ID" value="NZ_JAEQBW010000001.1"/>
</dbReference>
<dbReference type="SUPFAM" id="SSF56935">
    <property type="entry name" value="Porins"/>
    <property type="match status" value="1"/>
</dbReference>
<evidence type="ECO:0000259" key="2">
    <source>
        <dbReference type="Pfam" id="PF13372"/>
    </source>
</evidence>